<name>A0A8X6LI90_TRICU</name>
<gene>
    <name evidence="1" type="ORF">TNCT_27801</name>
</gene>
<dbReference type="EMBL" id="BMAO01016401">
    <property type="protein sequence ID" value="GFR08244.1"/>
    <property type="molecule type" value="Genomic_DNA"/>
</dbReference>
<reference evidence="1" key="1">
    <citation type="submission" date="2020-07" db="EMBL/GenBank/DDBJ databases">
        <title>Multicomponent nature underlies the extraordinary mechanical properties of spider dragline silk.</title>
        <authorList>
            <person name="Kono N."/>
            <person name="Nakamura H."/>
            <person name="Mori M."/>
            <person name="Yoshida Y."/>
            <person name="Ohtoshi R."/>
            <person name="Malay A.D."/>
            <person name="Moran D.A.P."/>
            <person name="Tomita M."/>
            <person name="Numata K."/>
            <person name="Arakawa K."/>
        </authorList>
    </citation>
    <scope>NUCLEOTIDE SEQUENCE</scope>
</reference>
<evidence type="ECO:0000313" key="2">
    <source>
        <dbReference type="Proteomes" id="UP000887116"/>
    </source>
</evidence>
<keyword evidence="2" id="KW-1185">Reference proteome</keyword>
<sequence length="74" mass="8285">MVTVSSPPPQLSPTSMVEADEVDVRRMDGLLEQLKSSMVSTSELTVYYLLVPKIRYKCNLAKIHFQLTTASIIL</sequence>
<organism evidence="1 2">
    <name type="scientific">Trichonephila clavata</name>
    <name type="common">Joro spider</name>
    <name type="synonym">Nephila clavata</name>
    <dbReference type="NCBI Taxonomy" id="2740835"/>
    <lineage>
        <taxon>Eukaryota</taxon>
        <taxon>Metazoa</taxon>
        <taxon>Ecdysozoa</taxon>
        <taxon>Arthropoda</taxon>
        <taxon>Chelicerata</taxon>
        <taxon>Arachnida</taxon>
        <taxon>Araneae</taxon>
        <taxon>Araneomorphae</taxon>
        <taxon>Entelegynae</taxon>
        <taxon>Araneoidea</taxon>
        <taxon>Nephilidae</taxon>
        <taxon>Trichonephila</taxon>
    </lineage>
</organism>
<proteinExistence type="predicted"/>
<evidence type="ECO:0000313" key="1">
    <source>
        <dbReference type="EMBL" id="GFR08244.1"/>
    </source>
</evidence>
<dbReference type="AlphaFoldDB" id="A0A8X6LI90"/>
<accession>A0A8X6LI90</accession>
<comment type="caution">
    <text evidence="1">The sequence shown here is derived from an EMBL/GenBank/DDBJ whole genome shotgun (WGS) entry which is preliminary data.</text>
</comment>
<dbReference type="Proteomes" id="UP000887116">
    <property type="component" value="Unassembled WGS sequence"/>
</dbReference>
<protein>
    <submittedName>
        <fullName evidence="1">Uncharacterized protein</fullName>
    </submittedName>
</protein>